<gene>
    <name evidence="14" type="ORF">BECKFW1821C_GA0114237_10583</name>
</gene>
<keyword evidence="8" id="KW-0443">Lipid metabolism</keyword>
<keyword evidence="3" id="KW-0596">Phosphopantetheine</keyword>
<feature type="compositionally biased region" description="Polar residues" evidence="12">
    <location>
        <begin position="1407"/>
        <end position="1418"/>
    </location>
</feature>
<dbReference type="Pfam" id="PF07977">
    <property type="entry name" value="FabA"/>
    <property type="match status" value="3"/>
</dbReference>
<dbReference type="InterPro" id="IPR049551">
    <property type="entry name" value="PKS_DH_C"/>
</dbReference>
<dbReference type="InterPro" id="IPR029069">
    <property type="entry name" value="HotDog_dom_sf"/>
</dbReference>
<feature type="region of interest" description="Disordered" evidence="12">
    <location>
        <begin position="1403"/>
        <end position="1467"/>
    </location>
</feature>
<dbReference type="Gene3D" id="3.30.70.250">
    <property type="entry name" value="Malonyl-CoA ACP transacylase, ACP-binding"/>
    <property type="match status" value="1"/>
</dbReference>
<evidence type="ECO:0000259" key="13">
    <source>
        <dbReference type="PROSITE" id="PS52004"/>
    </source>
</evidence>
<dbReference type="InterPro" id="IPR016035">
    <property type="entry name" value="Acyl_Trfase/lysoPLipase"/>
</dbReference>
<evidence type="ECO:0000256" key="12">
    <source>
        <dbReference type="SAM" id="MobiDB-lite"/>
    </source>
</evidence>
<dbReference type="InterPro" id="IPR016039">
    <property type="entry name" value="Thiolase-like"/>
</dbReference>
<keyword evidence="6 11" id="KW-0808">Transferase</keyword>
<evidence type="ECO:0000256" key="6">
    <source>
        <dbReference type="ARBA" id="ARBA00022679"/>
    </source>
</evidence>
<dbReference type="InterPro" id="IPR014030">
    <property type="entry name" value="Ketoacyl_synth_N"/>
</dbReference>
<dbReference type="GO" id="GO:0019171">
    <property type="term" value="F:(3R)-hydroxyacyl-[acyl-carrier-protein] dehydratase activity"/>
    <property type="evidence" value="ECO:0007669"/>
    <property type="project" value="InterPro"/>
</dbReference>
<dbReference type="SMART" id="SM00825">
    <property type="entry name" value="PKS_KS"/>
    <property type="match status" value="1"/>
</dbReference>
<accession>A0A450TXL8</accession>
<dbReference type="PROSITE" id="PS52004">
    <property type="entry name" value="KS3_2"/>
    <property type="match status" value="1"/>
</dbReference>
<dbReference type="Pfam" id="PF00109">
    <property type="entry name" value="ketoacyl-synt"/>
    <property type="match status" value="2"/>
</dbReference>
<evidence type="ECO:0000256" key="5">
    <source>
        <dbReference type="ARBA" id="ARBA00022553"/>
    </source>
</evidence>
<evidence type="ECO:0000256" key="8">
    <source>
        <dbReference type="ARBA" id="ARBA00023098"/>
    </source>
</evidence>
<dbReference type="GO" id="GO:0005737">
    <property type="term" value="C:cytoplasm"/>
    <property type="evidence" value="ECO:0007669"/>
    <property type="project" value="InterPro"/>
</dbReference>
<dbReference type="Gene3D" id="3.10.129.10">
    <property type="entry name" value="Hotdog Thioesterase"/>
    <property type="match status" value="4"/>
</dbReference>
<comment type="similarity">
    <text evidence="11">Belongs to the thiolase-like superfamily. Beta-ketoacyl-ACP synthases family.</text>
</comment>
<dbReference type="CDD" id="cd00833">
    <property type="entry name" value="PKS"/>
    <property type="match status" value="1"/>
</dbReference>
<dbReference type="InterPro" id="IPR018201">
    <property type="entry name" value="Ketoacyl_synth_AS"/>
</dbReference>
<dbReference type="UniPathway" id="UPA00094"/>
<dbReference type="InterPro" id="IPR020841">
    <property type="entry name" value="PKS_Beta-ketoAc_synthase_dom"/>
</dbReference>
<dbReference type="InterPro" id="IPR052568">
    <property type="entry name" value="PKS-FAS_Synthase"/>
</dbReference>
<dbReference type="SMART" id="SM00827">
    <property type="entry name" value="PKS_AT"/>
    <property type="match status" value="1"/>
</dbReference>
<feature type="compositionally biased region" description="Basic and acidic residues" evidence="12">
    <location>
        <begin position="1263"/>
        <end position="1274"/>
    </location>
</feature>
<dbReference type="InterPro" id="IPR013114">
    <property type="entry name" value="FabA_FabZ"/>
</dbReference>
<dbReference type="Pfam" id="PF02801">
    <property type="entry name" value="Ketoacyl-synt_C"/>
    <property type="match status" value="1"/>
</dbReference>
<evidence type="ECO:0000256" key="1">
    <source>
        <dbReference type="ARBA" id="ARBA00005194"/>
    </source>
</evidence>
<dbReference type="Gene3D" id="3.40.47.10">
    <property type="match status" value="2"/>
</dbReference>
<keyword evidence="9" id="KW-0275">Fatty acid biosynthesis</keyword>
<dbReference type="InterPro" id="IPR010083">
    <property type="entry name" value="FabA"/>
</dbReference>
<dbReference type="Gene3D" id="3.40.366.10">
    <property type="entry name" value="Malonyl-Coenzyme A Acyl Carrier Protein, domain 2"/>
    <property type="match status" value="1"/>
</dbReference>
<keyword evidence="4" id="KW-0444">Lipid biosynthesis</keyword>
<dbReference type="GO" id="GO:0004315">
    <property type="term" value="F:3-oxoacyl-[acyl-carrier-protein] synthase activity"/>
    <property type="evidence" value="ECO:0007669"/>
    <property type="project" value="InterPro"/>
</dbReference>
<name>A0A450TXL8_9GAMM</name>
<feature type="compositionally biased region" description="Basic and acidic residues" evidence="12">
    <location>
        <begin position="1225"/>
        <end position="1240"/>
    </location>
</feature>
<dbReference type="GO" id="GO:0006633">
    <property type="term" value="P:fatty acid biosynthetic process"/>
    <property type="evidence" value="ECO:0007669"/>
    <property type="project" value="UniProtKB-UniPathway"/>
</dbReference>
<dbReference type="SUPFAM" id="SSF54637">
    <property type="entry name" value="Thioesterase/thiol ester dehydrase-isomerase"/>
    <property type="match status" value="4"/>
</dbReference>
<dbReference type="EMBL" id="CAADFE010000058">
    <property type="protein sequence ID" value="VFJ74174.1"/>
    <property type="molecule type" value="Genomic_DNA"/>
</dbReference>
<reference evidence="14" key="1">
    <citation type="submission" date="2019-02" db="EMBL/GenBank/DDBJ databases">
        <authorList>
            <person name="Gruber-Vodicka R. H."/>
            <person name="Seah K. B. B."/>
        </authorList>
    </citation>
    <scope>NUCLEOTIDE SEQUENCE</scope>
    <source>
        <strain evidence="14">BECK_BZ131</strain>
    </source>
</reference>
<keyword evidence="5" id="KW-0597">Phosphoprotein</keyword>
<feature type="region of interest" description="Disordered" evidence="12">
    <location>
        <begin position="2285"/>
        <end position="2315"/>
    </location>
</feature>
<evidence type="ECO:0000256" key="2">
    <source>
        <dbReference type="ARBA" id="ARBA00006714"/>
    </source>
</evidence>
<feature type="region of interest" description="Disordered" evidence="12">
    <location>
        <begin position="1216"/>
        <end position="1366"/>
    </location>
</feature>
<keyword evidence="10" id="KW-0456">Lyase</keyword>
<dbReference type="PANTHER" id="PTHR43074:SF1">
    <property type="entry name" value="BETA-KETOACYL SYNTHASE FAMILY PROTEIN-RELATED"/>
    <property type="match status" value="1"/>
</dbReference>
<evidence type="ECO:0000256" key="7">
    <source>
        <dbReference type="ARBA" id="ARBA00022832"/>
    </source>
</evidence>
<proteinExistence type="inferred from homology"/>
<evidence type="ECO:0000256" key="10">
    <source>
        <dbReference type="ARBA" id="ARBA00023239"/>
    </source>
</evidence>
<comment type="pathway">
    <text evidence="1">Lipid metabolism; fatty acid biosynthesis.</text>
</comment>
<dbReference type="PANTHER" id="PTHR43074">
    <property type="entry name" value="OMEGA-3 POLYUNSATURATED FATTY ACID SYNTHASE PFAB-RELATED"/>
    <property type="match status" value="1"/>
</dbReference>
<evidence type="ECO:0000313" key="14">
    <source>
        <dbReference type="EMBL" id="VFJ74174.1"/>
    </source>
</evidence>
<dbReference type="SUPFAM" id="SSF52151">
    <property type="entry name" value="FabD/lysophospholipase-like"/>
    <property type="match status" value="1"/>
</dbReference>
<evidence type="ECO:0000256" key="9">
    <source>
        <dbReference type="ARBA" id="ARBA00023160"/>
    </source>
</evidence>
<dbReference type="PROSITE" id="PS00606">
    <property type="entry name" value="KS3_1"/>
    <property type="match status" value="1"/>
</dbReference>
<feature type="compositionally biased region" description="Pro residues" evidence="12">
    <location>
        <begin position="1337"/>
        <end position="1354"/>
    </location>
</feature>
<dbReference type="Gene3D" id="3.10.129.110">
    <property type="entry name" value="Polyketide synthase dehydratase"/>
    <property type="match status" value="1"/>
</dbReference>
<dbReference type="Pfam" id="PF14765">
    <property type="entry name" value="PS-DH"/>
    <property type="match status" value="1"/>
</dbReference>
<evidence type="ECO:0000256" key="4">
    <source>
        <dbReference type="ARBA" id="ARBA00022516"/>
    </source>
</evidence>
<dbReference type="SUPFAM" id="SSF53901">
    <property type="entry name" value="Thiolase-like"/>
    <property type="match status" value="2"/>
</dbReference>
<dbReference type="InterPro" id="IPR014031">
    <property type="entry name" value="Ketoacyl_synth_C"/>
</dbReference>
<dbReference type="CDD" id="cd01287">
    <property type="entry name" value="FabA"/>
    <property type="match status" value="1"/>
</dbReference>
<protein>
    <submittedName>
        <fullName evidence="14">PfaB family protein</fullName>
    </submittedName>
</protein>
<dbReference type="InterPro" id="IPR014043">
    <property type="entry name" value="Acyl_transferase_dom"/>
</dbReference>
<dbReference type="InterPro" id="IPR042104">
    <property type="entry name" value="PKS_dehydratase_sf"/>
</dbReference>
<dbReference type="InterPro" id="IPR001227">
    <property type="entry name" value="Ac_transferase_dom_sf"/>
</dbReference>
<comment type="similarity">
    <text evidence="2">Belongs to the thioester dehydratase family. FabA subfamily.</text>
</comment>
<organism evidence="14">
    <name type="scientific">Candidatus Kentrum sp. FW</name>
    <dbReference type="NCBI Taxonomy" id="2126338"/>
    <lineage>
        <taxon>Bacteria</taxon>
        <taxon>Pseudomonadati</taxon>
        <taxon>Pseudomonadota</taxon>
        <taxon>Gammaproteobacteria</taxon>
        <taxon>Candidatus Kentrum</taxon>
    </lineage>
</organism>
<keyword evidence="7" id="KW-0276">Fatty acid metabolism</keyword>
<feature type="compositionally biased region" description="Polar residues" evidence="12">
    <location>
        <begin position="1298"/>
        <end position="1311"/>
    </location>
</feature>
<sequence>MTGFEPIAVVGRGCVLPGAANPAELWKLVEEGRCVIDTPPEGHWGLDPKAVLAGSAAPFPERSATDKGGYVRGFDTIFDPSGFEHPAEVIRAMDPATKWLLGSARQALAECKMDALPERTGLILGNLAYHTAGFSRYAESVWLGQENEKEAHHRFAAGSLAHRVATALGVKGIFFALDAACASSLYALHFACRQLQEGHAEIMLVGAANHADDLFLHMGFTALQALSPTGLSRPFHREANGLIPAEGAAMVVLQRLSEAVAAGRPILGVIRHVGLSNDGRGKGLLAPDERGQIRAMRAAYQATGIDPKRISLAECHATGTVLGDGVELASMTTLFGPRETPLVLGSLKANMGHLITASGMAGLLKVLAAMAHGHFPPTPNARPLSPAVEQGPFMVPENPEPWESNGEPRLAVINNFGFGGNNAHLILEEWVPDSAPITPLAPSPAEPMPKIAVVGVGLAVGDRKNTAETARALFEHRPTVSPARQAERTEHPLKGLGFPPDDLKQALPQQLFLMQAAREAISSLSERNPDRTGLLVGMECDAESCRFDLRWRHPGAFGNTADSVAPELTSAGVLGTMPNILANRLNSLLDLRGMGLTIAQGTEGGTVALRLAFAALCRGDLDTALVGAVEMATNPVHEKAMADHFPNLPQESGDAAAVLTLKRLADAERDGDPILTEISIGRFGSPDEVDLIPWQREPVTARFGFPYAADSLLHVALGVLSVSGQALPGQRDSGASPRFFPTDDSGLLVTSPGGSEITLSSHMHALPRAVGPKPIFLHCYSGTDRDAVKMHLRQDNPSTEGPCKVVIQAKNPEMLEIRRKMALNLLDGPEHAARPVNLGNGIFLCDTPIAGEIAFMFTGVAAAYGGMGRELLLALPSLWGKCMKRWVSPQEDTLELIYGGDDEWRKDPVGQLDATALICQLHATLTMDLFGLAPTAALGVSLGESNALFAFGVWREASSMAEDLLSSEIYGRWLTGQCQAATRSWSLPDHETVRWKNWHILAPLEEVRKQVSEEPRVHITIIQSPSECVIGGEESACERVVRKIGLTRAQHLSPDMVNHCPEFLVIEDLWRRIHHRHTYPVPHVRFYRNDKGCAYYPDSDSAADALTGQAGCTVDFPRTVRRAWEDGVRIFVEHGPGNSLTRSVGETLQGKPHLAIALDRRGACSLASAMDTAATLLAAGQPIDVAGINNAFAEINAWRLPETEKIGMMEFPARWPRVPTPQDASSHESLSDEPKTHKLPDQPSSDMEMVQVPPPPLAATAWETREEPHTEASTEIRQQLSPPVLASVTAVLHGRTPGSETLENETTTCDESTIRREPAPLTQPQPSSHPEPMEQPQSPPAMPHPITEPTPDPSTDPGADDSLPSPWKNLMEETIQIHREYVRHQGQGRRRFLENQAILLGLRPVPTTDSETKTTPSAPTIPPVSGGASTPGGTPAKVRAPLSATGQPESSPQAEPPAPETPPISRAEEPRITPAVPTQPESSPPAPAKVSNRTDVVFTRQDLEVLAGGRISSIFGPLFEKQDQYARQVRMPEPPLLLADRVMEIQGEPGSLGLGSMITESDVRPDSWYLHRGTMPPGIMIESGQADLLLISWLGIDFINRGERVYRLLGCELTFHEGGLPRPGDTLSFDIRVDGHARQGDIRLFFFHYDCRIDGKLRLSMRSGQAGFFNDAELADSGGVLWSAEEEQPATDFRMDPSPCLTTRRRFSAQEVGEFVRGNPRGCFGEEFRLTSAHQRTPTIPKGPLQLLREITAFEPEGGPWGRGYLRAETPVTFDDWYFQGHFKNDPCMPGTLMADAAIQTMAFYMTALGFTIDRDGWRFEPVTDQPYTFICRGQVTPQSRHLTYELFVESVEDGPQPRLFGTVLCHCDGLKIFLCRYMGITLVPDWPLDERYPSLMSDPPHYVGSDERVRGDFAALLACSWGAPSQAFGEMYRPLDGPHRIPRLPGPPYHLVTRIESLSTPSGIAERGGHLSTSYEIPPDAWYFQENSRQVMPFCVLMETMLQPCGWYASYMGFVNRDPENFSFRNLDGKSVSLYREPTPDSGTLRVEVDFTDFSRTGSMVLVFFHVESFLGQEPVLSFDTSFGFFTTGALADQKGLATSQEEKALISAPSRFQVNLAKTPARFFSGPARLPDTRLRMIDEITDFQPNGGKNGLGFLRTRQQVDPDAWYFKAHFFQDPVQPGSLGIEAMLQALQCLMLAKDLDKEIPGGHFRIVTPAITREKPMIWKYRGQVLPTNREVVIGMHLTHIERGEEGILAIGEGTLWVDGLCIYQLEDLGMRIVPAPDGTSAHPEHAQRDAGLPTESASGTKEAMGAAPERVEPVGHADPDKNANGQWIFNRENAPWLWDHCPTHTAAAMPMMGFMDLMAQAATEAVTRTDTGQPMVTEMRDARAFRWAYPDRHGNIVLSWEAKPIPPTSDRGNEQAILVVLRSGPDTVARSTVILNGNPEAPPRFTDREIVGENPQTVSSPYDHLFHGPAFQLLTSLKVGAHGADALLDAGHRKGMPVGLLHPTVLDGVTHAMPHDRLGIWFADAPRDQVAYPQHIPWLRIYGPTPTTGPVRCRVKASKLENNTAHFLIQLDDPQGSPWLAMELHESLLPMGRLLSMDYRARRPFLEERRFVPDVRLSLPLRKGATLSQGDVIASNWFPGTLETVYNSWQSIPELTESIVVKECLSTQTALHPSVFQYDGQLVETPHLPFSRIHPVIEKAGDQVTAPDCSETLDISGPRSWWRNHLNRIGMRPLDDGSLETLLFALIRRFVRRVVIADPQGFADCRGKSGVFLTDHPPGIASILFNILASGLFERPLLMVTEFERQDTLLGSFLSLLESWPGVHLPPLLTFSDSTKQGDAGGAFSTFLQKRLASATSALLIHASGQGDLIQILAKSGAPIIPVRFSGEPSLDFIMRDYFIGAPVLPGQHPEEKPEEHLLAATRDPDTRTSPPLDEDLARQITEIAQTHSLEPAAAAVLAALQADPRTTSYAESLIQLPAGSQSQDKSSLQTWFSGLVDE</sequence>
<evidence type="ECO:0000256" key="3">
    <source>
        <dbReference type="ARBA" id="ARBA00022450"/>
    </source>
</evidence>
<evidence type="ECO:0000256" key="11">
    <source>
        <dbReference type="RuleBase" id="RU003694"/>
    </source>
</evidence>
<feature type="domain" description="Ketosynthase family 3 (KS3)" evidence="13">
    <location>
        <begin position="4"/>
        <end position="429"/>
    </location>
</feature>